<proteinExistence type="predicted"/>
<evidence type="ECO:0000313" key="1">
    <source>
        <dbReference type="EMBL" id="MDP9763981.1"/>
    </source>
</evidence>
<evidence type="ECO:0000313" key="2">
    <source>
        <dbReference type="Proteomes" id="UP001232163"/>
    </source>
</evidence>
<comment type="caution">
    <text evidence="1">The sequence shown here is derived from an EMBL/GenBank/DDBJ whole genome shotgun (WGS) entry which is preliminary data.</text>
</comment>
<sequence length="170" mass="18378">MTFAPPTAGALLDLVLAWQRGEVEREALIGALVRVPRDQGHVVHEVLRELCQRVTCAEPLGPGAHPGAHLDASVWREELMGCRARAWEYPEIAGLLVGPQVVILVDSREGVILRDGAARCVPRSVAGSLMLLCQTVVMAQSAVDARELEALRSQRVNSTSTSLSEIEPVE</sequence>
<name>A0ABT9MBM4_9DEIO</name>
<gene>
    <name evidence="1" type="ORF">QO006_001406</name>
</gene>
<accession>A0ABT9MBM4</accession>
<organism evidence="1 2">
    <name type="scientific">Deinococcus enclensis</name>
    <dbReference type="NCBI Taxonomy" id="1049582"/>
    <lineage>
        <taxon>Bacteria</taxon>
        <taxon>Thermotogati</taxon>
        <taxon>Deinococcota</taxon>
        <taxon>Deinococci</taxon>
        <taxon>Deinococcales</taxon>
        <taxon>Deinococcaceae</taxon>
        <taxon>Deinococcus</taxon>
    </lineage>
</organism>
<reference evidence="1 2" key="1">
    <citation type="submission" date="2023-07" db="EMBL/GenBank/DDBJ databases">
        <title>Genomic Encyclopedia of Type Strains, Phase IV (KMG-IV): sequencing the most valuable type-strain genomes for metagenomic binning, comparative biology and taxonomic classification.</title>
        <authorList>
            <person name="Goeker M."/>
        </authorList>
    </citation>
    <scope>NUCLEOTIDE SEQUENCE [LARGE SCALE GENOMIC DNA]</scope>
    <source>
        <strain evidence="1 2">NIO-1023</strain>
    </source>
</reference>
<dbReference type="EMBL" id="JAURUR010000003">
    <property type="protein sequence ID" value="MDP9763981.1"/>
    <property type="molecule type" value="Genomic_DNA"/>
</dbReference>
<protein>
    <submittedName>
        <fullName evidence="1">Uncharacterized protein</fullName>
    </submittedName>
</protein>
<keyword evidence="2" id="KW-1185">Reference proteome</keyword>
<dbReference type="Proteomes" id="UP001232163">
    <property type="component" value="Unassembled WGS sequence"/>
</dbReference>
<dbReference type="RefSeq" id="WP_307465232.1">
    <property type="nucleotide sequence ID" value="NZ_JAURUR010000003.1"/>
</dbReference>